<keyword evidence="1" id="KW-0645">Protease</keyword>
<dbReference type="InterPro" id="IPR037518">
    <property type="entry name" value="MPN"/>
</dbReference>
<evidence type="ECO:0000313" key="9">
    <source>
        <dbReference type="EMBL" id="MCW8087730.1"/>
    </source>
</evidence>
<keyword evidence="10" id="KW-1185">Reference proteome</keyword>
<name>A0ABT3P000_9PROT</name>
<comment type="caution">
    <text evidence="9">The sequence shown here is derived from an EMBL/GenBank/DDBJ whole genome shotgun (WGS) entry which is preliminary data.</text>
</comment>
<dbReference type="EMBL" id="JAPFQI010000021">
    <property type="protein sequence ID" value="MCW8087730.1"/>
    <property type="molecule type" value="Genomic_DNA"/>
</dbReference>
<evidence type="ECO:0000313" key="10">
    <source>
        <dbReference type="Proteomes" id="UP001526430"/>
    </source>
</evidence>
<evidence type="ECO:0000256" key="6">
    <source>
        <dbReference type="RuleBase" id="RU003797"/>
    </source>
</evidence>
<keyword evidence="4" id="KW-0862">Zinc</keyword>
<evidence type="ECO:0000256" key="4">
    <source>
        <dbReference type="ARBA" id="ARBA00022833"/>
    </source>
</evidence>
<dbReference type="Pfam" id="PF04002">
    <property type="entry name" value="RadC"/>
    <property type="match status" value="1"/>
</dbReference>
<dbReference type="NCBIfam" id="TIGR00608">
    <property type="entry name" value="radc"/>
    <property type="match status" value="1"/>
</dbReference>
<dbReference type="PANTHER" id="PTHR30471:SF3">
    <property type="entry name" value="UPF0758 PROTEIN YEES-RELATED"/>
    <property type="match status" value="1"/>
</dbReference>
<gene>
    <name evidence="9" type="primary">radC</name>
    <name evidence="9" type="ORF">OF850_19150</name>
</gene>
<feature type="domain" description="MPN" evidence="8">
    <location>
        <begin position="138"/>
        <end position="260"/>
    </location>
</feature>
<protein>
    <submittedName>
        <fullName evidence="9">DNA repair protein RadC</fullName>
    </submittedName>
</protein>
<dbReference type="NCBIfam" id="NF000642">
    <property type="entry name" value="PRK00024.1"/>
    <property type="match status" value="1"/>
</dbReference>
<evidence type="ECO:0000256" key="3">
    <source>
        <dbReference type="ARBA" id="ARBA00022801"/>
    </source>
</evidence>
<dbReference type="PROSITE" id="PS01302">
    <property type="entry name" value="UPF0758"/>
    <property type="match status" value="1"/>
</dbReference>
<comment type="similarity">
    <text evidence="6">Belongs to the UPF0758 family.</text>
</comment>
<sequence>MAEISAGFRHAVPDERPFAPPEAYADAPSGAPARPFPGTGPQGHRQRMRDKLVHRGPDSLADYELLEMLLYAAFRMGDTKPLAKALINRHGSFSRVLAARADHLAREPSLGVNGAAAIKLVHAAALRLVQAEVMEMPVLSNWDRLMEYLTAALARERTEQFRVLFLDPRNRLIADEVLHRGTVNHAPVYPREVVKRALELHSTALILVHNHPSGDPTPSGPDIEMTAAVKAAAAVLDIAVHDHVIMGSGNWTSLRQMGMM</sequence>
<feature type="region of interest" description="Disordered" evidence="7">
    <location>
        <begin position="1"/>
        <end position="49"/>
    </location>
</feature>
<dbReference type="Proteomes" id="UP001526430">
    <property type="component" value="Unassembled WGS sequence"/>
</dbReference>
<dbReference type="RefSeq" id="WP_301591937.1">
    <property type="nucleotide sequence ID" value="NZ_JAPFQI010000021.1"/>
</dbReference>
<dbReference type="Gene3D" id="3.40.140.10">
    <property type="entry name" value="Cytidine Deaminase, domain 2"/>
    <property type="match status" value="1"/>
</dbReference>
<evidence type="ECO:0000256" key="2">
    <source>
        <dbReference type="ARBA" id="ARBA00022723"/>
    </source>
</evidence>
<keyword evidence="2" id="KW-0479">Metal-binding</keyword>
<keyword evidence="5" id="KW-0482">Metalloprotease</keyword>
<dbReference type="PANTHER" id="PTHR30471">
    <property type="entry name" value="DNA REPAIR PROTEIN RADC"/>
    <property type="match status" value="1"/>
</dbReference>
<reference evidence="9 10" key="1">
    <citation type="submission" date="2022-10" db="EMBL/GenBank/DDBJ databases">
        <title>Roseococcus glaciei nov., sp. nov., isolated from glacier.</title>
        <authorList>
            <person name="Liu Q."/>
            <person name="Xin Y.-H."/>
        </authorList>
    </citation>
    <scope>NUCLEOTIDE SEQUENCE [LARGE SCALE GENOMIC DNA]</scope>
    <source>
        <strain evidence="9 10">MDT2-1-1</strain>
    </source>
</reference>
<evidence type="ECO:0000256" key="5">
    <source>
        <dbReference type="ARBA" id="ARBA00023049"/>
    </source>
</evidence>
<evidence type="ECO:0000256" key="1">
    <source>
        <dbReference type="ARBA" id="ARBA00022670"/>
    </source>
</evidence>
<accession>A0ABT3P000</accession>
<evidence type="ECO:0000259" key="8">
    <source>
        <dbReference type="PROSITE" id="PS50249"/>
    </source>
</evidence>
<proteinExistence type="inferred from homology"/>
<dbReference type="SUPFAM" id="SSF102712">
    <property type="entry name" value="JAB1/MPN domain"/>
    <property type="match status" value="1"/>
</dbReference>
<dbReference type="InterPro" id="IPR001405">
    <property type="entry name" value="UPF0758"/>
</dbReference>
<dbReference type="InterPro" id="IPR025657">
    <property type="entry name" value="RadC_JAB"/>
</dbReference>
<keyword evidence="3" id="KW-0378">Hydrolase</keyword>
<evidence type="ECO:0000256" key="7">
    <source>
        <dbReference type="SAM" id="MobiDB-lite"/>
    </source>
</evidence>
<dbReference type="InterPro" id="IPR020891">
    <property type="entry name" value="UPF0758_CS"/>
</dbReference>
<dbReference type="PROSITE" id="PS50249">
    <property type="entry name" value="MPN"/>
    <property type="match status" value="1"/>
</dbReference>
<organism evidence="9 10">
    <name type="scientific">Sabulicella glaciei</name>
    <dbReference type="NCBI Taxonomy" id="2984948"/>
    <lineage>
        <taxon>Bacteria</taxon>
        <taxon>Pseudomonadati</taxon>
        <taxon>Pseudomonadota</taxon>
        <taxon>Alphaproteobacteria</taxon>
        <taxon>Acetobacterales</taxon>
        <taxon>Acetobacteraceae</taxon>
        <taxon>Sabulicella</taxon>
    </lineage>
</organism>
<dbReference type="CDD" id="cd08071">
    <property type="entry name" value="MPN_DUF2466"/>
    <property type="match status" value="1"/>
</dbReference>